<reference evidence="2 3" key="1">
    <citation type="submission" date="2019-03" db="EMBL/GenBank/DDBJ databases">
        <title>Genomic Encyclopedia of Archaeal and Bacterial Type Strains, Phase II (KMG-II): from individual species to whole genera.</title>
        <authorList>
            <person name="Goeker M."/>
        </authorList>
    </citation>
    <scope>NUCLEOTIDE SEQUENCE [LARGE SCALE GENOMIC DNA]</scope>
    <source>
        <strain evidence="2 3">ATCC 35214</strain>
    </source>
</reference>
<accession>A0A4R7UF46</accession>
<evidence type="ECO:0000256" key="1">
    <source>
        <dbReference type="SAM" id="Phobius"/>
    </source>
</evidence>
<dbReference type="EMBL" id="SOCN01000001">
    <property type="protein sequence ID" value="TDV24284.1"/>
    <property type="molecule type" value="Genomic_DNA"/>
</dbReference>
<keyword evidence="3" id="KW-1185">Reference proteome</keyword>
<evidence type="ECO:0000313" key="3">
    <source>
        <dbReference type="Proteomes" id="UP000295757"/>
    </source>
</evidence>
<keyword evidence="1" id="KW-0472">Membrane</keyword>
<organism evidence="2 3">
    <name type="scientific">Mycoplasmopsis mustelae</name>
    <dbReference type="NCBI Taxonomy" id="171289"/>
    <lineage>
        <taxon>Bacteria</taxon>
        <taxon>Bacillati</taxon>
        <taxon>Mycoplasmatota</taxon>
        <taxon>Mycoplasmoidales</taxon>
        <taxon>Metamycoplasmataceae</taxon>
        <taxon>Mycoplasmopsis</taxon>
    </lineage>
</organism>
<sequence>MSKKQKSAQDQTNNKINLQYTTLIDSIIRENTLPQQAIKKYKKNTWIYIISIFSIFALCVIVGIIIWQIIVNV</sequence>
<feature type="transmembrane region" description="Helical" evidence="1">
    <location>
        <begin position="46"/>
        <end position="70"/>
    </location>
</feature>
<dbReference type="AlphaFoldDB" id="A0A4R7UF46"/>
<gene>
    <name evidence="2" type="ORF">BCF59_0239</name>
</gene>
<dbReference type="RefSeq" id="WP_134110444.1">
    <property type="nucleotide sequence ID" value="NZ_SOCN01000001.1"/>
</dbReference>
<dbReference type="Proteomes" id="UP000295757">
    <property type="component" value="Unassembled WGS sequence"/>
</dbReference>
<protein>
    <submittedName>
        <fullName evidence="2">Uncharacterized protein</fullName>
    </submittedName>
</protein>
<comment type="caution">
    <text evidence="2">The sequence shown here is derived from an EMBL/GenBank/DDBJ whole genome shotgun (WGS) entry which is preliminary data.</text>
</comment>
<evidence type="ECO:0000313" key="2">
    <source>
        <dbReference type="EMBL" id="TDV24284.1"/>
    </source>
</evidence>
<name>A0A4R7UF46_9BACT</name>
<dbReference type="OrthoDB" id="10015264at2"/>
<keyword evidence="1" id="KW-1133">Transmembrane helix</keyword>
<proteinExistence type="predicted"/>
<keyword evidence="1" id="KW-0812">Transmembrane</keyword>